<accession>A0AAD9MKP8</accession>
<protein>
    <submittedName>
        <fullName evidence="2">Uncharacterized protein</fullName>
    </submittedName>
</protein>
<sequence length="196" mass="21406">SKNVEGDENIRPGNEIDHSPSDDSVSECHLLVNMHFAASPATKSIFFDDAPVEGSEHEVDHSETPQGTHACGLMVSDDLVFRPEQNRSVPKSYQEYIDWLNMQVLPSPSPSLEVISLGDSIGDDFLDPDGILEGLQEDLVDERLVAPPEDLIDYRLMAPPEPSTSCGVLTDSGQREPDSPSVRQNNDEHPTLAGSN</sequence>
<gene>
    <name evidence="2" type="ORF">NP493_8110g00000</name>
</gene>
<comment type="caution">
    <text evidence="2">The sequence shown here is derived from an EMBL/GenBank/DDBJ whole genome shotgun (WGS) entry which is preliminary data.</text>
</comment>
<dbReference type="AlphaFoldDB" id="A0AAD9MKP8"/>
<feature type="region of interest" description="Disordered" evidence="1">
    <location>
        <begin position="1"/>
        <end position="24"/>
    </location>
</feature>
<dbReference type="EMBL" id="JAODUO010008115">
    <property type="protein sequence ID" value="KAK2138295.1"/>
    <property type="molecule type" value="Genomic_DNA"/>
</dbReference>
<feature type="compositionally biased region" description="Basic and acidic residues" evidence="1">
    <location>
        <begin position="1"/>
        <end position="21"/>
    </location>
</feature>
<keyword evidence="3" id="KW-1185">Reference proteome</keyword>
<evidence type="ECO:0000313" key="3">
    <source>
        <dbReference type="Proteomes" id="UP001209878"/>
    </source>
</evidence>
<feature type="region of interest" description="Disordered" evidence="1">
    <location>
        <begin position="156"/>
        <end position="196"/>
    </location>
</feature>
<evidence type="ECO:0000313" key="2">
    <source>
        <dbReference type="EMBL" id="KAK2138295.1"/>
    </source>
</evidence>
<feature type="non-terminal residue" evidence="2">
    <location>
        <position position="1"/>
    </location>
</feature>
<reference evidence="2" key="1">
    <citation type="journal article" date="2023" name="Mol. Biol. Evol.">
        <title>Third-Generation Sequencing Reveals the Adaptive Role of the Epigenome in Three Deep-Sea Polychaetes.</title>
        <authorList>
            <person name="Perez M."/>
            <person name="Aroh O."/>
            <person name="Sun Y."/>
            <person name="Lan Y."/>
            <person name="Juniper S.K."/>
            <person name="Young C.R."/>
            <person name="Angers B."/>
            <person name="Qian P.Y."/>
        </authorList>
    </citation>
    <scope>NUCLEOTIDE SEQUENCE</scope>
    <source>
        <strain evidence="2">R07B-5</strain>
    </source>
</reference>
<dbReference type="Proteomes" id="UP001209878">
    <property type="component" value="Unassembled WGS sequence"/>
</dbReference>
<organism evidence="2 3">
    <name type="scientific">Ridgeia piscesae</name>
    <name type="common">Tubeworm</name>
    <dbReference type="NCBI Taxonomy" id="27915"/>
    <lineage>
        <taxon>Eukaryota</taxon>
        <taxon>Metazoa</taxon>
        <taxon>Spiralia</taxon>
        <taxon>Lophotrochozoa</taxon>
        <taxon>Annelida</taxon>
        <taxon>Polychaeta</taxon>
        <taxon>Sedentaria</taxon>
        <taxon>Canalipalpata</taxon>
        <taxon>Sabellida</taxon>
        <taxon>Siboglinidae</taxon>
        <taxon>Ridgeia</taxon>
    </lineage>
</organism>
<name>A0AAD9MKP8_RIDPI</name>
<proteinExistence type="predicted"/>
<evidence type="ECO:0000256" key="1">
    <source>
        <dbReference type="SAM" id="MobiDB-lite"/>
    </source>
</evidence>